<dbReference type="EC" id="1.3.5.1" evidence="4 18"/>
<keyword evidence="10 18" id="KW-0560">Oxidoreductase</keyword>
<evidence type="ECO:0000256" key="9">
    <source>
        <dbReference type="ARBA" id="ARBA00022982"/>
    </source>
</evidence>
<evidence type="ECO:0000313" key="21">
    <source>
        <dbReference type="EMBL" id="MBM3318765.1"/>
    </source>
</evidence>
<dbReference type="PANTHER" id="PTHR11632:SF51">
    <property type="entry name" value="SUCCINATE DEHYDROGENASE [UBIQUINONE] FLAVOPROTEIN SUBUNIT, MITOCHONDRIAL"/>
    <property type="match status" value="1"/>
</dbReference>
<feature type="modified residue" description="Tele-8alpha-FAD histidine" evidence="17">
    <location>
        <position position="41"/>
    </location>
</feature>
<feature type="active site" description="Proton acceptor" evidence="14">
    <location>
        <position position="281"/>
    </location>
</feature>
<protein>
    <recommendedName>
        <fullName evidence="5 13">Succinate dehydrogenase flavoprotein subunit</fullName>
        <ecNumber evidence="4 18">1.3.5.1</ecNumber>
    </recommendedName>
</protein>
<evidence type="ECO:0000256" key="6">
    <source>
        <dbReference type="ARBA" id="ARBA00022448"/>
    </source>
</evidence>
<dbReference type="Gene3D" id="3.50.50.60">
    <property type="entry name" value="FAD/NAD(P)-binding domain"/>
    <property type="match status" value="1"/>
</dbReference>
<feature type="binding site" evidence="15">
    <location>
        <position position="389"/>
    </location>
    <ligand>
        <name>substrate</name>
    </ligand>
</feature>
<evidence type="ECO:0000256" key="18">
    <source>
        <dbReference type="RuleBase" id="RU362051"/>
    </source>
</evidence>
<dbReference type="InterPro" id="IPR030664">
    <property type="entry name" value="SdhA/FrdA/AprA"/>
</dbReference>
<dbReference type="GO" id="GO:0006099">
    <property type="term" value="P:tricarboxylic acid cycle"/>
    <property type="evidence" value="ECO:0007669"/>
    <property type="project" value="UniProtKB-UniRule"/>
</dbReference>
<dbReference type="Proteomes" id="UP000748308">
    <property type="component" value="Unassembled WGS sequence"/>
</dbReference>
<dbReference type="NCBIfam" id="TIGR01812">
    <property type="entry name" value="sdhA_frdA_Gneg"/>
    <property type="match status" value="1"/>
</dbReference>
<evidence type="ECO:0000313" key="22">
    <source>
        <dbReference type="Proteomes" id="UP000748308"/>
    </source>
</evidence>
<dbReference type="InterPro" id="IPR014006">
    <property type="entry name" value="Succ_Dhase_FrdA_Gneg"/>
</dbReference>
<dbReference type="InterPro" id="IPR003953">
    <property type="entry name" value="FAD-dep_OxRdtase_2_FAD-bd"/>
</dbReference>
<dbReference type="PROSITE" id="PS00504">
    <property type="entry name" value="FRD_SDH_FAD_BINDING"/>
    <property type="match status" value="1"/>
</dbReference>
<evidence type="ECO:0000256" key="14">
    <source>
        <dbReference type="PIRSR" id="PIRSR000171-1"/>
    </source>
</evidence>
<evidence type="ECO:0000256" key="15">
    <source>
        <dbReference type="PIRSR" id="PIRSR611281-2"/>
    </source>
</evidence>
<dbReference type="Pfam" id="PF00890">
    <property type="entry name" value="FAD_binding_2"/>
    <property type="match status" value="1"/>
</dbReference>
<feature type="binding site" evidence="16">
    <location>
        <position position="378"/>
    </location>
    <ligand>
        <name>FAD</name>
        <dbReference type="ChEBI" id="CHEBI:57692"/>
    </ligand>
</feature>
<dbReference type="GO" id="GO:0009055">
    <property type="term" value="F:electron transfer activity"/>
    <property type="evidence" value="ECO:0007669"/>
    <property type="project" value="TreeGrafter"/>
</dbReference>
<dbReference type="InterPro" id="IPR027477">
    <property type="entry name" value="Succ_DH/fumarate_Rdtase_cat_sf"/>
</dbReference>
<dbReference type="InterPro" id="IPR011281">
    <property type="entry name" value="Succ_DH_flav_su_fwd"/>
</dbReference>
<evidence type="ECO:0000256" key="2">
    <source>
        <dbReference type="ARBA" id="ARBA00004894"/>
    </source>
</evidence>
<evidence type="ECO:0000259" key="19">
    <source>
        <dbReference type="Pfam" id="PF00890"/>
    </source>
</evidence>
<evidence type="ECO:0000256" key="5">
    <source>
        <dbReference type="ARBA" id="ARBA00019965"/>
    </source>
</evidence>
<accession>A0A938BRX2</accession>
<evidence type="ECO:0000256" key="3">
    <source>
        <dbReference type="ARBA" id="ARBA00008040"/>
    </source>
</evidence>
<dbReference type="InterPro" id="IPR037099">
    <property type="entry name" value="Fum_R/Succ_DH_flav-like_C_sf"/>
</dbReference>
<dbReference type="InterPro" id="IPR015939">
    <property type="entry name" value="Fum_Rdtase/Succ_DH_flav-like_C"/>
</dbReference>
<feature type="binding site" evidence="15">
    <location>
        <position position="347"/>
    </location>
    <ligand>
        <name>substrate</name>
    </ligand>
</feature>
<evidence type="ECO:0000256" key="12">
    <source>
        <dbReference type="ARBA" id="ARBA00049220"/>
    </source>
</evidence>
<comment type="caution">
    <text evidence="21">The sequence shown here is derived from an EMBL/GenBank/DDBJ whole genome shotgun (WGS) entry which is preliminary data.</text>
</comment>
<evidence type="ECO:0000256" key="10">
    <source>
        <dbReference type="ARBA" id="ARBA00023002"/>
    </source>
</evidence>
<dbReference type="GO" id="GO:0008177">
    <property type="term" value="F:succinate dehydrogenase (quinone) activity"/>
    <property type="evidence" value="ECO:0007669"/>
    <property type="project" value="UniProtKB-EC"/>
</dbReference>
<dbReference type="PANTHER" id="PTHR11632">
    <property type="entry name" value="SUCCINATE DEHYDROGENASE 2 FLAVOPROTEIN SUBUNIT"/>
    <property type="match status" value="1"/>
</dbReference>
<reference evidence="21" key="1">
    <citation type="submission" date="2019-03" db="EMBL/GenBank/DDBJ databases">
        <title>Lake Tanganyika Metagenome-Assembled Genomes (MAGs).</title>
        <authorList>
            <person name="Tran P."/>
        </authorList>
    </citation>
    <scope>NUCLEOTIDE SEQUENCE</scope>
    <source>
        <strain evidence="21">M_DeepCast_400m_m2_100</strain>
    </source>
</reference>
<organism evidence="21 22">
    <name type="scientific">Eiseniibacteriota bacterium</name>
    <dbReference type="NCBI Taxonomy" id="2212470"/>
    <lineage>
        <taxon>Bacteria</taxon>
        <taxon>Candidatus Eiseniibacteriota</taxon>
    </lineage>
</organism>
<dbReference type="FunFam" id="4.10.80.40:FF:000003">
    <property type="entry name" value="Fumarate reductase flavoprotein subunit"/>
    <property type="match status" value="1"/>
</dbReference>
<evidence type="ECO:0000256" key="17">
    <source>
        <dbReference type="PIRSR" id="PIRSR611281-4"/>
    </source>
</evidence>
<dbReference type="SUPFAM" id="SSF46977">
    <property type="entry name" value="Succinate dehydrogenase/fumarate reductase flavoprotein C-terminal domain"/>
    <property type="match status" value="1"/>
</dbReference>
<comment type="subcellular location">
    <subcellularLocation>
        <location evidence="1">Membrane</location>
        <topology evidence="1">Peripheral membrane protein</topology>
    </subcellularLocation>
</comment>
<dbReference type="AlphaFoldDB" id="A0A938BRX2"/>
<dbReference type="SUPFAM" id="SSF56425">
    <property type="entry name" value="Succinate dehydrogenase/fumarate reductase flavoprotein, catalytic domain"/>
    <property type="match status" value="1"/>
</dbReference>
<dbReference type="PIRSF" id="PIRSF000171">
    <property type="entry name" value="SDHA_APRA_LASPO"/>
    <property type="match status" value="1"/>
</dbReference>
<feature type="binding site" evidence="16">
    <location>
        <position position="216"/>
    </location>
    <ligand>
        <name>FAD</name>
        <dbReference type="ChEBI" id="CHEBI:57692"/>
    </ligand>
</feature>
<keyword evidence="9 18" id="KW-0249">Electron transport</keyword>
<dbReference type="InterPro" id="IPR036188">
    <property type="entry name" value="FAD/NAD-bd_sf"/>
</dbReference>
<dbReference type="GO" id="GO:0022900">
    <property type="term" value="P:electron transport chain"/>
    <property type="evidence" value="ECO:0007669"/>
    <property type="project" value="UniProtKB-UniRule"/>
</dbReference>
<evidence type="ECO:0000256" key="16">
    <source>
        <dbReference type="PIRSR" id="PIRSR611281-3"/>
    </source>
</evidence>
<feature type="binding site" evidence="16">
    <location>
        <begin position="33"/>
        <end position="48"/>
    </location>
    <ligand>
        <name>FAD</name>
        <dbReference type="ChEBI" id="CHEBI:57692"/>
    </ligand>
</feature>
<dbReference type="GO" id="GO:0050660">
    <property type="term" value="F:flavin adenine dinucleotide binding"/>
    <property type="evidence" value="ECO:0007669"/>
    <property type="project" value="UniProtKB-UniRule"/>
</dbReference>
<sequence length="577" mass="63720">MHHKHDVIVVGAGIAGLYAALKTSGEVDTAVLSKIYPTRSHSGAAQGGCAASLGNMMEDHWEWHLYDTVRGSDFLGDQDAQELLVRDAAPVIYEMEHLGVPFDRTPAGRIAQRPFGGHFGNFGKSEMMRSCYAADRSGHAQLHCLYEQCLKNEVRFYDEFFAVSLVMKDGSCRGVVAWDIRNGGLHVFHAKAVMIASGGYARCWKITSNAMANTGDGLALVMRQNLPLEDMEFVQFHPTGLWREGILVSEAARGEGGYLVNDKGERFMERYAKAKMELAPRDVVSRAEQSEINEGRGIGGQDAIHLDLRHLGREKILHLLPQVRELALKFIGRDMITEPIPIQPTAHYSMGGIPTDLDTRVLSGTGKESVPGLYASGECACVSVHGANRLGTNSTLECAVFGRRGGLKMLDFVRGLERHGELPEDAAGPARAQIEGLLATAGRKGVRPVELRETMQKSMTDNVAVYRTAEGLQKQVAICAELRAKFREVSLDDGGAYANTELIEALELGHMLDYAYVIARCALGRTECRGAHWRTDHPGRNDQEWLKHTLAWLEGDAIRIDYKPVVITRHQPEERKY</sequence>
<dbReference type="NCBIfam" id="TIGR01816">
    <property type="entry name" value="sdhA_forward"/>
    <property type="match status" value="1"/>
</dbReference>
<name>A0A938BRX2_UNCEI</name>
<dbReference type="Gene3D" id="4.10.80.40">
    <property type="entry name" value="succinate dehydrogenase protein domain"/>
    <property type="match status" value="1"/>
</dbReference>
<keyword evidence="6 18" id="KW-0813">Transport</keyword>
<dbReference type="Gene3D" id="3.90.700.10">
    <property type="entry name" value="Succinate dehydrogenase/fumarate reductase flavoprotein, catalytic domain"/>
    <property type="match status" value="1"/>
</dbReference>
<comment type="cofactor">
    <cofactor evidence="16">
        <name>FAD</name>
        <dbReference type="ChEBI" id="CHEBI:57692"/>
    </cofactor>
    <text evidence="16">Flavinylated by SdhE, about 5% flavinylation occurs in the absence of SdhE.</text>
</comment>
<dbReference type="FunFam" id="3.90.700.10:FF:000001">
    <property type="entry name" value="Mitochondrial succinate dehydrogenase flavoprotein subunit"/>
    <property type="match status" value="1"/>
</dbReference>
<keyword evidence="7 16" id="KW-0285">Flavoprotein</keyword>
<evidence type="ECO:0000259" key="20">
    <source>
        <dbReference type="Pfam" id="PF02910"/>
    </source>
</evidence>
<feature type="binding site" evidence="15">
    <location>
        <position position="237"/>
    </location>
    <ligand>
        <name>substrate</name>
    </ligand>
</feature>
<comment type="pathway">
    <text evidence="2 18">Carbohydrate metabolism; tricarboxylic acid cycle; fumarate from succinate (bacterial route): step 1/1.</text>
</comment>
<comment type="similarity">
    <text evidence="3 18">Belongs to the FAD-dependent oxidoreductase 2 family. FRD/SDH subfamily.</text>
</comment>
<dbReference type="Pfam" id="PF02910">
    <property type="entry name" value="Succ_DH_flav_C"/>
    <property type="match status" value="1"/>
</dbReference>
<feature type="domain" description="Fumarate reductase/succinate dehydrogenase flavoprotein-like C-terminal" evidence="20">
    <location>
        <begin position="452"/>
        <end position="577"/>
    </location>
</feature>
<evidence type="ECO:0000256" key="7">
    <source>
        <dbReference type="ARBA" id="ARBA00022630"/>
    </source>
</evidence>
<keyword evidence="11 18" id="KW-0472">Membrane</keyword>
<dbReference type="GO" id="GO:0009061">
    <property type="term" value="P:anaerobic respiration"/>
    <property type="evidence" value="ECO:0007669"/>
    <property type="project" value="TreeGrafter"/>
</dbReference>
<dbReference type="EMBL" id="VGIY01000478">
    <property type="protein sequence ID" value="MBM3318765.1"/>
    <property type="molecule type" value="Genomic_DNA"/>
</dbReference>
<dbReference type="GO" id="GO:0005886">
    <property type="term" value="C:plasma membrane"/>
    <property type="evidence" value="ECO:0007669"/>
    <property type="project" value="TreeGrafter"/>
</dbReference>
<feature type="binding site" evidence="16">
    <location>
        <begin position="11"/>
        <end position="16"/>
    </location>
    <ligand>
        <name>FAD</name>
        <dbReference type="ChEBI" id="CHEBI:57692"/>
    </ligand>
</feature>
<dbReference type="Gene3D" id="1.20.58.100">
    <property type="entry name" value="Fumarate reductase/succinate dehydrogenase flavoprotein-like, C-terminal domain"/>
    <property type="match status" value="1"/>
</dbReference>
<evidence type="ECO:0000256" key="8">
    <source>
        <dbReference type="ARBA" id="ARBA00022827"/>
    </source>
</evidence>
<evidence type="ECO:0000256" key="11">
    <source>
        <dbReference type="ARBA" id="ARBA00023136"/>
    </source>
</evidence>
<keyword evidence="8 16" id="KW-0274">FAD</keyword>
<dbReference type="InterPro" id="IPR003952">
    <property type="entry name" value="FRD_SDH_FAD_BS"/>
</dbReference>
<keyword evidence="18" id="KW-0816">Tricarboxylic acid cycle</keyword>
<dbReference type="SUPFAM" id="SSF51905">
    <property type="entry name" value="FAD/NAD(P)-binding domain"/>
    <property type="match status" value="1"/>
</dbReference>
<gene>
    <name evidence="21" type="primary">sdhA</name>
    <name evidence="21" type="ORF">FJY75_13025</name>
</gene>
<evidence type="ECO:0000256" key="1">
    <source>
        <dbReference type="ARBA" id="ARBA00004170"/>
    </source>
</evidence>
<feature type="binding site" evidence="15">
    <location>
        <position position="249"/>
    </location>
    <ligand>
        <name>substrate</name>
    </ligand>
</feature>
<evidence type="ECO:0000256" key="4">
    <source>
        <dbReference type="ARBA" id="ARBA00012792"/>
    </source>
</evidence>
<comment type="catalytic activity">
    <reaction evidence="12 18">
        <text>a quinone + succinate = fumarate + a quinol</text>
        <dbReference type="Rhea" id="RHEA:40523"/>
        <dbReference type="ChEBI" id="CHEBI:24646"/>
        <dbReference type="ChEBI" id="CHEBI:29806"/>
        <dbReference type="ChEBI" id="CHEBI:30031"/>
        <dbReference type="ChEBI" id="CHEBI:132124"/>
        <dbReference type="EC" id="1.3.5.1"/>
    </reaction>
</comment>
<feature type="domain" description="FAD-dependent oxidoreductase 2 FAD-binding" evidence="19">
    <location>
        <begin position="6"/>
        <end position="394"/>
    </location>
</feature>
<evidence type="ECO:0000256" key="13">
    <source>
        <dbReference type="NCBIfam" id="TIGR01816"/>
    </source>
</evidence>
<proteinExistence type="inferred from homology"/>